<dbReference type="PROSITE" id="PS50850">
    <property type="entry name" value="MFS"/>
    <property type="match status" value="1"/>
</dbReference>
<feature type="transmembrane region" description="Helical" evidence="6">
    <location>
        <begin position="129"/>
        <end position="151"/>
    </location>
</feature>
<feature type="transmembrane region" description="Helical" evidence="6">
    <location>
        <begin position="227"/>
        <end position="246"/>
    </location>
</feature>
<feature type="transmembrane region" description="Helical" evidence="6">
    <location>
        <begin position="157"/>
        <end position="175"/>
    </location>
</feature>
<dbReference type="FunFam" id="1.20.1250.20:FF:000196">
    <property type="entry name" value="MFS toxin efflux pump (AflT)"/>
    <property type="match status" value="1"/>
</dbReference>
<evidence type="ECO:0000256" key="6">
    <source>
        <dbReference type="SAM" id="Phobius"/>
    </source>
</evidence>
<keyword evidence="2 6" id="KW-0812">Transmembrane</keyword>
<evidence type="ECO:0000259" key="7">
    <source>
        <dbReference type="PROSITE" id="PS50850"/>
    </source>
</evidence>
<dbReference type="Proteomes" id="UP000235786">
    <property type="component" value="Unassembled WGS sequence"/>
</dbReference>
<dbReference type="AlphaFoldDB" id="A0A2J6RLR1"/>
<protein>
    <submittedName>
        <fullName evidence="8">MFS general substrate transporter</fullName>
    </submittedName>
</protein>
<accession>A0A2J6RLR1</accession>
<feature type="transmembrane region" description="Helical" evidence="6">
    <location>
        <begin position="69"/>
        <end position="86"/>
    </location>
</feature>
<evidence type="ECO:0000256" key="3">
    <source>
        <dbReference type="ARBA" id="ARBA00022989"/>
    </source>
</evidence>
<evidence type="ECO:0000256" key="1">
    <source>
        <dbReference type="ARBA" id="ARBA00004141"/>
    </source>
</evidence>
<dbReference type="PANTHER" id="PTHR23501:SF201">
    <property type="entry name" value="MFS AFLATOXIN EFFLUX PUMP"/>
    <property type="match status" value="1"/>
</dbReference>
<evidence type="ECO:0000256" key="4">
    <source>
        <dbReference type="ARBA" id="ARBA00023136"/>
    </source>
</evidence>
<dbReference type="Gene3D" id="1.20.1250.20">
    <property type="entry name" value="MFS general substrate transporter like domains"/>
    <property type="match status" value="1"/>
</dbReference>
<feature type="transmembrane region" description="Helical" evidence="6">
    <location>
        <begin position="420"/>
        <end position="446"/>
    </location>
</feature>
<feature type="transmembrane region" description="Helical" evidence="6">
    <location>
        <begin position="98"/>
        <end position="117"/>
    </location>
</feature>
<dbReference type="GO" id="GO:0005886">
    <property type="term" value="C:plasma membrane"/>
    <property type="evidence" value="ECO:0007669"/>
    <property type="project" value="TreeGrafter"/>
</dbReference>
<feature type="transmembrane region" description="Helical" evidence="6">
    <location>
        <begin position="332"/>
        <end position="352"/>
    </location>
</feature>
<evidence type="ECO:0000313" key="8">
    <source>
        <dbReference type="EMBL" id="PMD39438.1"/>
    </source>
</evidence>
<dbReference type="FunFam" id="1.20.1720.10:FF:000012">
    <property type="entry name" value="MFS toxin efflux pump (AflT)"/>
    <property type="match status" value="1"/>
</dbReference>
<feature type="transmembrane region" description="Helical" evidence="6">
    <location>
        <begin position="31"/>
        <end position="48"/>
    </location>
</feature>
<keyword evidence="3 6" id="KW-1133">Transmembrane helix</keyword>
<keyword evidence="9" id="KW-1185">Reference proteome</keyword>
<dbReference type="Gene3D" id="1.20.1720.10">
    <property type="entry name" value="Multidrug resistance protein D"/>
    <property type="match status" value="1"/>
</dbReference>
<comment type="subcellular location">
    <subcellularLocation>
        <location evidence="1">Membrane</location>
        <topology evidence="1">Multi-pass membrane protein</topology>
    </subcellularLocation>
</comment>
<feature type="transmembrane region" description="Helical" evidence="6">
    <location>
        <begin position="358"/>
        <end position="377"/>
    </location>
</feature>
<dbReference type="OrthoDB" id="10021397at2759"/>
<gene>
    <name evidence="8" type="ORF">L207DRAFT_428779</name>
</gene>
<keyword evidence="4 6" id="KW-0472">Membrane</keyword>
<proteinExistence type="predicted"/>
<sequence length="567" mass="61221">MHTEDDIEVAGRMDTIEKIKSEDEFPSFKRVLLIMPAMYLSMFLVALDRTIIGAAIPKITDDFHSIDDVGWYASAYLLTSCAFQLLYGRIYTFYSAKWVFLTAIAIFETGSTVCGAAPNSKAFIVGRAIAGLGSAGIFSGCVNIMVITIPLHKRPMYQGIFGAIFGLASVAGPLLGGAFTTKVSWRWCFYINLPVGGVVVAVILLILQTKPSQNTDTLRQQLVKLDPYGTIVFLPGVVCLLLVLQWGGTTYPWGSARIIVLFILSAILLGAFVCIQFWQGDNATVPIRIIKQRSVASGVYFSITSPGSMMIMIYYLPLWFQAIKGVSAVKSGIDTLPLVLSLVIASIIAGGLTQKTGYYVPQLLACSVIMSIGAGLLTTLQIDTGAKIWIGYQVLYGFGLGLGMQQAGMAAQTCLDKKDVMTGIALMFFMQGLGGSIFISVGQLVFTHSLVSHLSKVANLDPSLIVYTGATELRNLVPPQYLENVLLAYDAALSDTLKVDVACASATILAGLTMEWKSLKGLKQGGARGEAERKKEEDEARGASEKNWEAPPRTAIESVVTESPKED</sequence>
<dbReference type="CDD" id="cd17502">
    <property type="entry name" value="MFS_Azr1_MDR_like"/>
    <property type="match status" value="1"/>
</dbReference>
<dbReference type="SUPFAM" id="SSF103473">
    <property type="entry name" value="MFS general substrate transporter"/>
    <property type="match status" value="1"/>
</dbReference>
<organism evidence="8 9">
    <name type="scientific">Hyaloscypha variabilis (strain UAMH 11265 / GT02V1 / F)</name>
    <name type="common">Meliniomyces variabilis</name>
    <dbReference type="NCBI Taxonomy" id="1149755"/>
    <lineage>
        <taxon>Eukaryota</taxon>
        <taxon>Fungi</taxon>
        <taxon>Dikarya</taxon>
        <taxon>Ascomycota</taxon>
        <taxon>Pezizomycotina</taxon>
        <taxon>Leotiomycetes</taxon>
        <taxon>Helotiales</taxon>
        <taxon>Hyaloscyphaceae</taxon>
        <taxon>Hyaloscypha</taxon>
        <taxon>Hyaloscypha variabilis</taxon>
    </lineage>
</organism>
<dbReference type="InterPro" id="IPR020846">
    <property type="entry name" value="MFS_dom"/>
</dbReference>
<feature type="compositionally biased region" description="Basic and acidic residues" evidence="5">
    <location>
        <begin position="529"/>
        <end position="548"/>
    </location>
</feature>
<dbReference type="GO" id="GO:0022857">
    <property type="term" value="F:transmembrane transporter activity"/>
    <property type="evidence" value="ECO:0007669"/>
    <property type="project" value="InterPro"/>
</dbReference>
<feature type="transmembrane region" description="Helical" evidence="6">
    <location>
        <begin position="187"/>
        <end position="207"/>
    </location>
</feature>
<feature type="transmembrane region" description="Helical" evidence="6">
    <location>
        <begin position="389"/>
        <end position="408"/>
    </location>
</feature>
<evidence type="ECO:0000256" key="5">
    <source>
        <dbReference type="SAM" id="MobiDB-lite"/>
    </source>
</evidence>
<feature type="transmembrane region" description="Helical" evidence="6">
    <location>
        <begin position="258"/>
        <end position="278"/>
    </location>
</feature>
<dbReference type="PANTHER" id="PTHR23501">
    <property type="entry name" value="MAJOR FACILITATOR SUPERFAMILY"/>
    <property type="match status" value="1"/>
</dbReference>
<dbReference type="Pfam" id="PF07690">
    <property type="entry name" value="MFS_1"/>
    <property type="match status" value="1"/>
</dbReference>
<reference evidence="8 9" key="1">
    <citation type="submission" date="2016-04" db="EMBL/GenBank/DDBJ databases">
        <title>A degradative enzymes factory behind the ericoid mycorrhizal symbiosis.</title>
        <authorList>
            <consortium name="DOE Joint Genome Institute"/>
            <person name="Martino E."/>
            <person name="Morin E."/>
            <person name="Grelet G."/>
            <person name="Kuo A."/>
            <person name="Kohler A."/>
            <person name="Daghino S."/>
            <person name="Barry K."/>
            <person name="Choi C."/>
            <person name="Cichocki N."/>
            <person name="Clum A."/>
            <person name="Copeland A."/>
            <person name="Hainaut M."/>
            <person name="Haridas S."/>
            <person name="Labutti K."/>
            <person name="Lindquist E."/>
            <person name="Lipzen A."/>
            <person name="Khouja H.-R."/>
            <person name="Murat C."/>
            <person name="Ohm R."/>
            <person name="Olson A."/>
            <person name="Spatafora J."/>
            <person name="Veneault-Fourrey C."/>
            <person name="Henrissat B."/>
            <person name="Grigoriev I."/>
            <person name="Martin F."/>
            <person name="Perotto S."/>
        </authorList>
    </citation>
    <scope>NUCLEOTIDE SEQUENCE [LARGE SCALE GENOMIC DNA]</scope>
    <source>
        <strain evidence="8 9">F</strain>
    </source>
</reference>
<name>A0A2J6RLR1_HYAVF</name>
<dbReference type="InterPro" id="IPR011701">
    <property type="entry name" value="MFS"/>
</dbReference>
<feature type="region of interest" description="Disordered" evidence="5">
    <location>
        <begin position="522"/>
        <end position="567"/>
    </location>
</feature>
<evidence type="ECO:0000313" key="9">
    <source>
        <dbReference type="Proteomes" id="UP000235786"/>
    </source>
</evidence>
<dbReference type="EMBL" id="KZ613946">
    <property type="protein sequence ID" value="PMD39438.1"/>
    <property type="molecule type" value="Genomic_DNA"/>
</dbReference>
<feature type="domain" description="Major facilitator superfamily (MFS) profile" evidence="7">
    <location>
        <begin position="34"/>
        <end position="474"/>
    </location>
</feature>
<feature type="transmembrane region" description="Helical" evidence="6">
    <location>
        <begin position="298"/>
        <end position="320"/>
    </location>
</feature>
<evidence type="ECO:0000256" key="2">
    <source>
        <dbReference type="ARBA" id="ARBA00022692"/>
    </source>
</evidence>
<dbReference type="InterPro" id="IPR036259">
    <property type="entry name" value="MFS_trans_sf"/>
</dbReference>